<comment type="caution">
    <text evidence="3">The sequence shown here is derived from an EMBL/GenBank/DDBJ whole genome shotgun (WGS) entry which is preliminary data.</text>
</comment>
<reference evidence="3 4" key="1">
    <citation type="submission" date="2018-06" db="EMBL/GenBank/DDBJ databases">
        <title>Complete genome of Desulfovibrio indonesiensis P37SLT.</title>
        <authorList>
            <person name="Crispim J.S."/>
            <person name="Vidigal P.M.P."/>
            <person name="Silva L.C.F."/>
            <person name="Laguardia C.N."/>
            <person name="Araujo L.C."/>
            <person name="Dias R.S."/>
            <person name="Sousa M.P."/>
            <person name="Paula S.O."/>
            <person name="Silva C."/>
        </authorList>
    </citation>
    <scope>NUCLEOTIDE SEQUENCE [LARGE SCALE GENOMIC DNA]</scope>
    <source>
        <strain evidence="3 4">P37SLT</strain>
    </source>
</reference>
<dbReference type="Pfam" id="PF00582">
    <property type="entry name" value="Usp"/>
    <property type="match status" value="1"/>
</dbReference>
<keyword evidence="4" id="KW-1185">Reference proteome</keyword>
<dbReference type="InterPro" id="IPR014729">
    <property type="entry name" value="Rossmann-like_a/b/a_fold"/>
</dbReference>
<feature type="domain" description="UspA" evidence="2">
    <location>
        <begin position="139"/>
        <end position="267"/>
    </location>
</feature>
<sequence>MNMLRSAAVKVGLNEPRTRFLDMLRLMQSFGTSQVHLVHIASGSHRKMEAVEQKLAELTDAVRELGFEASAVIKGGSVPSKTVSVSRELEVDYLAVYWLPKAVLVQAIMGSIDADILRLSDMPVLVYNRSLMNASTRLQKVLYATDFQATDANVLPYLVNKEFQAEELFLLHVGERAPDPATEHTRQQCVQSNLERLAEECAPAYEKVHTLHVVGSHRHQILRQADANKVDLIVMGKADTPKPLKNLLGSTAEAVADKSRRSVFIVPGVS</sequence>
<proteinExistence type="inferred from homology"/>
<protein>
    <submittedName>
        <fullName evidence="3">Universal stress protein</fullName>
    </submittedName>
</protein>
<dbReference type="CDD" id="cd00293">
    <property type="entry name" value="USP-like"/>
    <property type="match status" value="1"/>
</dbReference>
<accession>A0A7M3MGZ3</accession>
<dbReference type="Proteomes" id="UP000448292">
    <property type="component" value="Unassembled WGS sequence"/>
</dbReference>
<organism evidence="3 4">
    <name type="scientific">Oceanidesulfovibrio indonesiensis</name>
    <dbReference type="NCBI Taxonomy" id="54767"/>
    <lineage>
        <taxon>Bacteria</taxon>
        <taxon>Pseudomonadati</taxon>
        <taxon>Thermodesulfobacteriota</taxon>
        <taxon>Desulfovibrionia</taxon>
        <taxon>Desulfovibrionales</taxon>
        <taxon>Desulfovibrionaceae</taxon>
        <taxon>Oceanidesulfovibrio</taxon>
    </lineage>
</organism>
<comment type="similarity">
    <text evidence="1">Belongs to the universal stress protein A family.</text>
</comment>
<dbReference type="SUPFAM" id="SSF52402">
    <property type="entry name" value="Adenine nucleotide alpha hydrolases-like"/>
    <property type="match status" value="2"/>
</dbReference>
<dbReference type="PANTHER" id="PTHR46268">
    <property type="entry name" value="STRESS RESPONSE PROTEIN NHAX"/>
    <property type="match status" value="1"/>
</dbReference>
<gene>
    <name evidence="3" type="ORF">DPQ33_06335</name>
</gene>
<name>A0A7M3MGZ3_9BACT</name>
<dbReference type="InterPro" id="IPR006016">
    <property type="entry name" value="UspA"/>
</dbReference>
<dbReference type="Gene3D" id="3.40.50.620">
    <property type="entry name" value="HUPs"/>
    <property type="match status" value="2"/>
</dbReference>
<dbReference type="InterPro" id="IPR006015">
    <property type="entry name" value="Universal_stress_UspA"/>
</dbReference>
<evidence type="ECO:0000259" key="2">
    <source>
        <dbReference type="Pfam" id="PF00582"/>
    </source>
</evidence>
<evidence type="ECO:0000313" key="3">
    <source>
        <dbReference type="EMBL" id="TVM18367.1"/>
    </source>
</evidence>
<dbReference type="EMBL" id="QMIE01000004">
    <property type="protein sequence ID" value="TVM18367.1"/>
    <property type="molecule type" value="Genomic_DNA"/>
</dbReference>
<dbReference type="AlphaFoldDB" id="A0A7M3MGZ3"/>
<evidence type="ECO:0000256" key="1">
    <source>
        <dbReference type="ARBA" id="ARBA00008791"/>
    </source>
</evidence>
<dbReference type="OrthoDB" id="5564966at2"/>
<dbReference type="PRINTS" id="PR01438">
    <property type="entry name" value="UNVRSLSTRESS"/>
</dbReference>
<evidence type="ECO:0000313" key="4">
    <source>
        <dbReference type="Proteomes" id="UP000448292"/>
    </source>
</evidence>
<dbReference type="PANTHER" id="PTHR46268:SF26">
    <property type="entry name" value="UNIVERSAL STRESS PROTEIN MJ0577"/>
    <property type="match status" value="1"/>
</dbReference>